<evidence type="ECO:0000313" key="1">
    <source>
        <dbReference type="EMBL" id="KAK9126156.1"/>
    </source>
</evidence>
<dbReference type="Proteomes" id="UP001419268">
    <property type="component" value="Unassembled WGS sequence"/>
</dbReference>
<organism evidence="1 2">
    <name type="scientific">Stephania cephalantha</name>
    <dbReference type="NCBI Taxonomy" id="152367"/>
    <lineage>
        <taxon>Eukaryota</taxon>
        <taxon>Viridiplantae</taxon>
        <taxon>Streptophyta</taxon>
        <taxon>Embryophyta</taxon>
        <taxon>Tracheophyta</taxon>
        <taxon>Spermatophyta</taxon>
        <taxon>Magnoliopsida</taxon>
        <taxon>Ranunculales</taxon>
        <taxon>Menispermaceae</taxon>
        <taxon>Menispermoideae</taxon>
        <taxon>Cissampelideae</taxon>
        <taxon>Stephania</taxon>
    </lineage>
</organism>
<evidence type="ECO:0000313" key="2">
    <source>
        <dbReference type="Proteomes" id="UP001419268"/>
    </source>
</evidence>
<name>A0AAP0J282_9MAGN</name>
<accession>A0AAP0J282</accession>
<dbReference type="EMBL" id="JBBNAG010000006">
    <property type="protein sequence ID" value="KAK9126156.1"/>
    <property type="molecule type" value="Genomic_DNA"/>
</dbReference>
<reference evidence="1 2" key="1">
    <citation type="submission" date="2024-01" db="EMBL/GenBank/DDBJ databases">
        <title>Genome assemblies of Stephania.</title>
        <authorList>
            <person name="Yang L."/>
        </authorList>
    </citation>
    <scope>NUCLEOTIDE SEQUENCE [LARGE SCALE GENOMIC DNA]</scope>
    <source>
        <strain evidence="1">JXDWG</strain>
        <tissue evidence="1">Leaf</tissue>
    </source>
</reference>
<dbReference type="AlphaFoldDB" id="A0AAP0J282"/>
<sequence>MVKVSGRSWFDEEDNEMKDTTVRYLLGWIIDSCRTAHGGDYGWKRKDSQYISSMGRCYHSGEYERSSVLREPRRQRIELGLPRSGKCGGINAVDPIRVYRGHRMFYILILENYLGKMLRLWRVSKNILVPHDEGKGWRALVNAIRMEGNQTIDPPLRELAVSVRERERVVPIREIGDPPINSTHIIELQ</sequence>
<keyword evidence="2" id="KW-1185">Reference proteome</keyword>
<gene>
    <name evidence="1" type="ORF">Scep_015002</name>
</gene>
<proteinExistence type="predicted"/>
<protein>
    <submittedName>
        <fullName evidence="1">Uncharacterized protein</fullName>
    </submittedName>
</protein>
<comment type="caution">
    <text evidence="1">The sequence shown here is derived from an EMBL/GenBank/DDBJ whole genome shotgun (WGS) entry which is preliminary data.</text>
</comment>